<dbReference type="SUPFAM" id="SSF52540">
    <property type="entry name" value="P-loop containing nucleoside triphosphate hydrolases"/>
    <property type="match status" value="1"/>
</dbReference>
<evidence type="ECO:0000313" key="6">
    <source>
        <dbReference type="EMBL" id="CAL4761369.1"/>
    </source>
</evidence>
<dbReference type="EMBL" id="CAMXCT010000114">
    <property type="protein sequence ID" value="CAI3974057.1"/>
    <property type="molecule type" value="Genomic_DNA"/>
</dbReference>
<keyword evidence="2 6" id="KW-0067">ATP-binding</keyword>
<keyword evidence="2 6" id="KW-0347">Helicase</keyword>
<keyword evidence="7" id="KW-1185">Reference proteome</keyword>
<evidence type="ECO:0000313" key="4">
    <source>
        <dbReference type="EMBL" id="CAI3974057.1"/>
    </source>
</evidence>
<proteinExistence type="predicted"/>
<reference evidence="5" key="2">
    <citation type="submission" date="2024-04" db="EMBL/GenBank/DDBJ databases">
        <authorList>
            <person name="Chen Y."/>
            <person name="Shah S."/>
            <person name="Dougan E. K."/>
            <person name="Thang M."/>
            <person name="Chan C."/>
        </authorList>
    </citation>
    <scope>NUCLEOTIDE SEQUENCE [LARGE SCALE GENOMIC DNA]</scope>
</reference>
<dbReference type="Proteomes" id="UP001152797">
    <property type="component" value="Unassembled WGS sequence"/>
</dbReference>
<keyword evidence="2 6" id="KW-0547">Nucleotide-binding</keyword>
<evidence type="ECO:0000313" key="5">
    <source>
        <dbReference type="EMBL" id="CAL1127432.1"/>
    </source>
</evidence>
<dbReference type="InterPro" id="IPR014001">
    <property type="entry name" value="Helicase_ATP-bd"/>
</dbReference>
<dbReference type="InterPro" id="IPR011545">
    <property type="entry name" value="DEAD/DEAH_box_helicase_dom"/>
</dbReference>
<dbReference type="SMART" id="SM00487">
    <property type="entry name" value="DEXDc"/>
    <property type="match status" value="1"/>
</dbReference>
<evidence type="ECO:0000256" key="2">
    <source>
        <dbReference type="ARBA" id="ARBA00022806"/>
    </source>
</evidence>
<reference evidence="4" key="1">
    <citation type="submission" date="2022-10" db="EMBL/GenBank/DDBJ databases">
        <authorList>
            <person name="Chen Y."/>
            <person name="Dougan E. K."/>
            <person name="Chan C."/>
            <person name="Rhodes N."/>
            <person name="Thang M."/>
        </authorList>
    </citation>
    <scope>NUCLEOTIDE SEQUENCE</scope>
</reference>
<dbReference type="InterPro" id="IPR027417">
    <property type="entry name" value="P-loop_NTPase"/>
</dbReference>
<keyword evidence="1" id="KW-0378">Hydrolase</keyword>
<dbReference type="GO" id="GO:0003723">
    <property type="term" value="F:RNA binding"/>
    <property type="evidence" value="ECO:0007669"/>
    <property type="project" value="TreeGrafter"/>
</dbReference>
<dbReference type="GO" id="GO:0016787">
    <property type="term" value="F:hydrolase activity"/>
    <property type="evidence" value="ECO:0007669"/>
    <property type="project" value="UniProtKB-KW"/>
</dbReference>
<sequence>MDATGSTQNLAFLRLQRVWDEQRQRLTAPFYGQKGFLRSEAQQQDFECFFERYLRFLRSQPPDYGLPAASAAPRAPTGQELRGAQRLVAALPRVFDPCLRRNLEVKGGEVRGIDHLDSLLFRGVLQHYEDFRQKMALQKLRKLRDTIRSLPATAQREQLVEAVKAHPVVLVAGDTGCGKSTQVPQFLMEAGFHQILVTQPRRIAAISLARRVGAEQMDVAQRKVVGHQIRFDSSLTEKTRILFVTEGILLRRLESDPEVNDFDVVIVDEVHERHLVVDFVLGILREVVTNRRPGLKLVLMSATLQKDLFTKFFDLPETAVIQIPGRMFPVEIEHIALKDEPLTIRTDVVKRGSQRKQFDCEPFLEVLRRIESSLREDERGDVLIFVPGAYEIEALVGAISELAQRSRFWLPLPLHSQMPVEQQDGTMGSQVVPQIPPVMFVGAPPLQIHKTLSAVEAWETVFYL</sequence>
<dbReference type="OrthoDB" id="10253254at2759"/>
<accession>A0A9P1BIJ4</accession>
<protein>
    <submittedName>
        <fullName evidence="6">RNA helicase</fullName>
    </submittedName>
</protein>
<dbReference type="EMBL" id="CAMXCT030000114">
    <property type="protein sequence ID" value="CAL4761369.1"/>
    <property type="molecule type" value="Genomic_DNA"/>
</dbReference>
<dbReference type="AlphaFoldDB" id="A0A9P1BIJ4"/>
<gene>
    <name evidence="4" type="ORF">C1SCF055_LOCUS2489</name>
</gene>
<dbReference type="EMBL" id="CAMXCT020000114">
    <property type="protein sequence ID" value="CAL1127432.1"/>
    <property type="molecule type" value="Genomic_DNA"/>
</dbReference>
<evidence type="ECO:0000313" key="7">
    <source>
        <dbReference type="Proteomes" id="UP001152797"/>
    </source>
</evidence>
<dbReference type="Gene3D" id="3.40.50.300">
    <property type="entry name" value="P-loop containing nucleotide triphosphate hydrolases"/>
    <property type="match status" value="2"/>
</dbReference>
<dbReference type="PANTHER" id="PTHR18934">
    <property type="entry name" value="ATP-DEPENDENT RNA HELICASE"/>
    <property type="match status" value="1"/>
</dbReference>
<feature type="domain" description="Helicase ATP-binding" evidence="3">
    <location>
        <begin position="160"/>
        <end position="322"/>
    </location>
</feature>
<organism evidence="4">
    <name type="scientific">Cladocopium goreaui</name>
    <dbReference type="NCBI Taxonomy" id="2562237"/>
    <lineage>
        <taxon>Eukaryota</taxon>
        <taxon>Sar</taxon>
        <taxon>Alveolata</taxon>
        <taxon>Dinophyceae</taxon>
        <taxon>Suessiales</taxon>
        <taxon>Symbiodiniaceae</taxon>
        <taxon>Cladocopium</taxon>
    </lineage>
</organism>
<dbReference type="CDD" id="cd17917">
    <property type="entry name" value="DEXHc_RHA-like"/>
    <property type="match status" value="1"/>
</dbReference>
<dbReference type="GO" id="GO:0005524">
    <property type="term" value="F:ATP binding"/>
    <property type="evidence" value="ECO:0007669"/>
    <property type="project" value="InterPro"/>
</dbReference>
<comment type="caution">
    <text evidence="4">The sequence shown here is derived from an EMBL/GenBank/DDBJ whole genome shotgun (WGS) entry which is preliminary data.</text>
</comment>
<dbReference type="Pfam" id="PF00270">
    <property type="entry name" value="DEAD"/>
    <property type="match status" value="1"/>
</dbReference>
<evidence type="ECO:0000259" key="3">
    <source>
        <dbReference type="PROSITE" id="PS51192"/>
    </source>
</evidence>
<dbReference type="GO" id="GO:0004386">
    <property type="term" value="F:helicase activity"/>
    <property type="evidence" value="ECO:0007669"/>
    <property type="project" value="UniProtKB-KW"/>
</dbReference>
<dbReference type="PROSITE" id="PS51192">
    <property type="entry name" value="HELICASE_ATP_BIND_1"/>
    <property type="match status" value="1"/>
</dbReference>
<name>A0A9P1BIJ4_9DINO</name>
<evidence type="ECO:0000256" key="1">
    <source>
        <dbReference type="ARBA" id="ARBA00022801"/>
    </source>
</evidence>
<dbReference type="PANTHER" id="PTHR18934:SF221">
    <property type="entry name" value="ATP-DEPENDENT RNA HELICASE DHX34-RELATED"/>
    <property type="match status" value="1"/>
</dbReference>